<name>A0A285CUX6_9BACI</name>
<keyword evidence="3" id="KW-1185">Reference proteome</keyword>
<evidence type="ECO:0000313" key="2">
    <source>
        <dbReference type="EMBL" id="SNX71370.1"/>
    </source>
</evidence>
<reference evidence="2 3" key="1">
    <citation type="submission" date="2017-08" db="EMBL/GenBank/DDBJ databases">
        <authorList>
            <person name="de Groot N.N."/>
        </authorList>
    </citation>
    <scope>NUCLEOTIDE SEQUENCE [LARGE SCALE GENOMIC DNA]</scope>
    <source>
        <strain evidence="2 3">JC228</strain>
    </source>
</reference>
<feature type="signal peptide" evidence="1">
    <location>
        <begin position="1"/>
        <end position="23"/>
    </location>
</feature>
<organism evidence="2 3">
    <name type="scientific">Bacillus oleivorans</name>
    <dbReference type="NCBI Taxonomy" id="1448271"/>
    <lineage>
        <taxon>Bacteria</taxon>
        <taxon>Bacillati</taxon>
        <taxon>Bacillota</taxon>
        <taxon>Bacilli</taxon>
        <taxon>Bacillales</taxon>
        <taxon>Bacillaceae</taxon>
        <taxon>Bacillus</taxon>
    </lineage>
</organism>
<proteinExistence type="predicted"/>
<dbReference type="Proteomes" id="UP000219546">
    <property type="component" value="Unassembled WGS sequence"/>
</dbReference>
<accession>A0A285CUX6</accession>
<keyword evidence="1" id="KW-0732">Signal</keyword>
<dbReference type="EMBL" id="OAOP01000005">
    <property type="protein sequence ID" value="SNX71370.1"/>
    <property type="molecule type" value="Genomic_DNA"/>
</dbReference>
<evidence type="ECO:0000256" key="1">
    <source>
        <dbReference type="SAM" id="SignalP"/>
    </source>
</evidence>
<dbReference type="RefSeq" id="WP_097158950.1">
    <property type="nucleotide sequence ID" value="NZ_JBEPMQ010000004.1"/>
</dbReference>
<sequence>MKGKVLLIILTMISLLTACSVSSEDMKSHATNVIDEALTEQVKEPNETTGNGKLYLPFLMSVTDVSPSNIILEKGSQTYILFYNQIEEPNSKELYNSLINSSESILFHHSIEKEGEFAYLAVEELEKDQVILTVGIGGKKMTTETTTKNVPTDIGIMIEIIRSFEPSAQTEE</sequence>
<evidence type="ECO:0000313" key="3">
    <source>
        <dbReference type="Proteomes" id="UP000219546"/>
    </source>
</evidence>
<protein>
    <submittedName>
        <fullName evidence="2">Uncharacterized protein</fullName>
    </submittedName>
</protein>
<dbReference type="PROSITE" id="PS51257">
    <property type="entry name" value="PROKAR_LIPOPROTEIN"/>
    <property type="match status" value="1"/>
</dbReference>
<feature type="chain" id="PRO_5038950248" evidence="1">
    <location>
        <begin position="24"/>
        <end position="172"/>
    </location>
</feature>
<dbReference type="AlphaFoldDB" id="A0A285CUX6"/>
<dbReference type="OrthoDB" id="2450230at2"/>
<gene>
    <name evidence="2" type="ORF">SAMN05877753_105137</name>
</gene>